<sequence length="76" mass="8837">MPVYASHYLVVFDGHDMSARRLLSRRCLHCGGRIDGYLWEERRNDLCARYIQLQLGLVCAGDGRCLFLWCAAYRPE</sequence>
<gene>
    <name evidence="1" type="ORF">VTL71DRAFT_14923</name>
</gene>
<evidence type="ECO:0000313" key="2">
    <source>
        <dbReference type="Proteomes" id="UP001595075"/>
    </source>
</evidence>
<keyword evidence="2" id="KW-1185">Reference proteome</keyword>
<organism evidence="1 2">
    <name type="scientific">Oculimacula yallundae</name>
    <dbReference type="NCBI Taxonomy" id="86028"/>
    <lineage>
        <taxon>Eukaryota</taxon>
        <taxon>Fungi</taxon>
        <taxon>Dikarya</taxon>
        <taxon>Ascomycota</taxon>
        <taxon>Pezizomycotina</taxon>
        <taxon>Leotiomycetes</taxon>
        <taxon>Helotiales</taxon>
        <taxon>Ploettnerulaceae</taxon>
        <taxon>Oculimacula</taxon>
    </lineage>
</organism>
<protein>
    <submittedName>
        <fullName evidence="1">Uncharacterized protein</fullName>
    </submittedName>
</protein>
<dbReference type="Proteomes" id="UP001595075">
    <property type="component" value="Unassembled WGS sequence"/>
</dbReference>
<reference evidence="1 2" key="1">
    <citation type="journal article" date="2024" name="Commun. Biol.">
        <title>Comparative genomic analysis of thermophilic fungi reveals convergent evolutionary adaptations and gene losses.</title>
        <authorList>
            <person name="Steindorff A.S."/>
            <person name="Aguilar-Pontes M.V."/>
            <person name="Robinson A.J."/>
            <person name="Andreopoulos B."/>
            <person name="LaButti K."/>
            <person name="Kuo A."/>
            <person name="Mondo S."/>
            <person name="Riley R."/>
            <person name="Otillar R."/>
            <person name="Haridas S."/>
            <person name="Lipzen A."/>
            <person name="Grimwood J."/>
            <person name="Schmutz J."/>
            <person name="Clum A."/>
            <person name="Reid I.D."/>
            <person name="Moisan M.C."/>
            <person name="Butler G."/>
            <person name="Nguyen T.T.M."/>
            <person name="Dewar K."/>
            <person name="Conant G."/>
            <person name="Drula E."/>
            <person name="Henrissat B."/>
            <person name="Hansel C."/>
            <person name="Singer S."/>
            <person name="Hutchinson M.I."/>
            <person name="de Vries R.P."/>
            <person name="Natvig D.O."/>
            <person name="Powell A.J."/>
            <person name="Tsang A."/>
            <person name="Grigoriev I.V."/>
        </authorList>
    </citation>
    <scope>NUCLEOTIDE SEQUENCE [LARGE SCALE GENOMIC DNA]</scope>
    <source>
        <strain evidence="1 2">CBS 494.80</strain>
    </source>
</reference>
<proteinExistence type="predicted"/>
<evidence type="ECO:0000313" key="1">
    <source>
        <dbReference type="EMBL" id="KAL2068586.1"/>
    </source>
</evidence>
<name>A0ABR4CGF0_9HELO</name>
<comment type="caution">
    <text evidence="1">The sequence shown here is derived from an EMBL/GenBank/DDBJ whole genome shotgun (WGS) entry which is preliminary data.</text>
</comment>
<dbReference type="EMBL" id="JAZHXI010000008">
    <property type="protein sequence ID" value="KAL2068586.1"/>
    <property type="molecule type" value="Genomic_DNA"/>
</dbReference>
<accession>A0ABR4CGF0</accession>